<dbReference type="EMBL" id="JXQW01000031">
    <property type="protein sequence ID" value="KIP99938.1"/>
    <property type="molecule type" value="Genomic_DNA"/>
</dbReference>
<feature type="domain" description="Cache" evidence="7">
    <location>
        <begin position="47"/>
        <end position="240"/>
    </location>
</feature>
<protein>
    <submittedName>
        <fullName evidence="8">Chemotaxis protein</fullName>
    </submittedName>
</protein>
<evidence type="ECO:0000256" key="6">
    <source>
        <dbReference type="SAM" id="Phobius"/>
    </source>
</evidence>
<reference evidence="8 9" key="1">
    <citation type="submission" date="2014-12" db="EMBL/GenBank/DDBJ databases">
        <title>16Stimator: statistical estimation of ribosomal gene copy numbers from draft genome assemblies.</title>
        <authorList>
            <person name="Perisin M.A."/>
            <person name="Vetter M."/>
            <person name="Gilbert J.A."/>
            <person name="Bergelson J."/>
        </authorList>
    </citation>
    <scope>NUCLEOTIDE SEQUENCE [LARGE SCALE GENOMIC DNA]</scope>
    <source>
        <strain evidence="8 9">MEJ086</strain>
    </source>
</reference>
<dbReference type="AlphaFoldDB" id="A0A0D0KKF3"/>
<evidence type="ECO:0000259" key="7">
    <source>
        <dbReference type="Pfam" id="PF02743"/>
    </source>
</evidence>
<accession>A0A0D0KKF3</accession>
<dbReference type="CDD" id="cd18773">
    <property type="entry name" value="PDC1_HK_sensor"/>
    <property type="match status" value="1"/>
</dbReference>
<proteinExistence type="predicted"/>
<evidence type="ECO:0000256" key="4">
    <source>
        <dbReference type="ARBA" id="ARBA00022989"/>
    </source>
</evidence>
<keyword evidence="2" id="KW-1003">Cell membrane</keyword>
<dbReference type="Proteomes" id="UP000032068">
    <property type="component" value="Unassembled WGS sequence"/>
</dbReference>
<evidence type="ECO:0000256" key="1">
    <source>
        <dbReference type="ARBA" id="ARBA00004651"/>
    </source>
</evidence>
<dbReference type="InterPro" id="IPR029151">
    <property type="entry name" value="Sensor-like_sf"/>
</dbReference>
<dbReference type="RefSeq" id="WP_042554264.1">
    <property type="nucleotide sequence ID" value="NZ_JXQW01000031.1"/>
</dbReference>
<evidence type="ECO:0000256" key="2">
    <source>
        <dbReference type="ARBA" id="ARBA00022475"/>
    </source>
</evidence>
<dbReference type="GO" id="GO:0005886">
    <property type="term" value="C:plasma membrane"/>
    <property type="evidence" value="ECO:0007669"/>
    <property type="project" value="UniProtKB-SubCell"/>
</dbReference>
<dbReference type="Pfam" id="PF02743">
    <property type="entry name" value="dCache_1"/>
    <property type="match status" value="1"/>
</dbReference>
<evidence type="ECO:0000313" key="8">
    <source>
        <dbReference type="EMBL" id="KIP99938.1"/>
    </source>
</evidence>
<evidence type="ECO:0000313" key="9">
    <source>
        <dbReference type="Proteomes" id="UP000032068"/>
    </source>
</evidence>
<keyword evidence="5 6" id="KW-0472">Membrane</keyword>
<dbReference type="InterPro" id="IPR033479">
    <property type="entry name" value="dCache_1"/>
</dbReference>
<gene>
    <name evidence="8" type="ORF">RU08_13080</name>
</gene>
<sequence length="279" mass="30823">MNIKQKLTWAFAAIACVPVVLVAVVVVINLRAQAQDNFLDSSNREIRQIENAMNQFFDAIAQNVEYFAKSPQIQNARDLKNYISPDAPQTPMTETGKELLQLFGQFASTHPTTAYLSLANVDGTYVSWPDDPNFNSYDPRVRPWYKSALDSPGKVVRSPAYAYQDEVLMATVRTVDDSQGKNLGVISLDVSLKQLTELVKQIKLGDSGYLMLLESNGNVLVDPRDPAHGFKLISELGDGYTQLAGVQNGLVEVELGGVPYMANVWSSSTLGWRFIGLIE</sequence>
<keyword evidence="4 6" id="KW-1133">Transmembrane helix</keyword>
<evidence type="ECO:0000256" key="5">
    <source>
        <dbReference type="ARBA" id="ARBA00023136"/>
    </source>
</evidence>
<dbReference type="SUPFAM" id="SSF103190">
    <property type="entry name" value="Sensory domain-like"/>
    <property type="match status" value="1"/>
</dbReference>
<comment type="caution">
    <text evidence="8">The sequence shown here is derived from an EMBL/GenBank/DDBJ whole genome shotgun (WGS) entry which is preliminary data.</text>
</comment>
<dbReference type="Gene3D" id="3.30.450.20">
    <property type="entry name" value="PAS domain"/>
    <property type="match status" value="2"/>
</dbReference>
<organism evidence="8 9">
    <name type="scientific">Pseudomonas fulva</name>
    <dbReference type="NCBI Taxonomy" id="47880"/>
    <lineage>
        <taxon>Bacteria</taxon>
        <taxon>Pseudomonadati</taxon>
        <taxon>Pseudomonadota</taxon>
        <taxon>Gammaproteobacteria</taxon>
        <taxon>Pseudomonadales</taxon>
        <taxon>Pseudomonadaceae</taxon>
        <taxon>Pseudomonas</taxon>
    </lineage>
</organism>
<feature type="transmembrane region" description="Helical" evidence="6">
    <location>
        <begin position="7"/>
        <end position="28"/>
    </location>
</feature>
<name>A0A0D0KKF3_9PSED</name>
<comment type="subcellular location">
    <subcellularLocation>
        <location evidence="1">Cell membrane</location>
        <topology evidence="1">Multi-pass membrane protein</topology>
    </subcellularLocation>
</comment>
<feature type="non-terminal residue" evidence="8">
    <location>
        <position position="279"/>
    </location>
</feature>
<keyword evidence="3 6" id="KW-0812">Transmembrane</keyword>
<evidence type="ECO:0000256" key="3">
    <source>
        <dbReference type="ARBA" id="ARBA00022692"/>
    </source>
</evidence>